<gene>
    <name evidence="1" type="ORF">FE773_08450</name>
</gene>
<dbReference type="PANTHER" id="PTHR34874">
    <property type="entry name" value="PROTEIN YCHN"/>
    <property type="match status" value="1"/>
</dbReference>
<name>A0ABX5VC41_9BACT</name>
<dbReference type="InterPro" id="IPR027396">
    <property type="entry name" value="DsrEFH-like"/>
</dbReference>
<dbReference type="Pfam" id="PF02635">
    <property type="entry name" value="DsrE"/>
    <property type="match status" value="1"/>
</dbReference>
<sequence>MKFLFIFNHQPYDGSDLTWNGLRLAKNLHNRGHDGRIFLISDSVDLARDCVKKPENYDNDLVAMLKEMYNNGVKLKVCGTCQARCGIYKNEPYFDEKIKATMNDLANWCEEADKIITF</sequence>
<reference evidence="1 2" key="1">
    <citation type="submission" date="2019-05" db="EMBL/GenBank/DDBJ databases">
        <title>A comparative analysis of the Nautiliaceae.</title>
        <authorList>
            <person name="Grosche A."/>
            <person name="Smedile F."/>
            <person name="Vetriani C."/>
        </authorList>
    </citation>
    <scope>NUCLEOTIDE SEQUENCE [LARGE SCALE GENOMIC DNA]</scope>
    <source>
        <strain evidence="1 2">TB-2</strain>
    </source>
</reference>
<accession>A0ABX5VC41</accession>
<organism evidence="1 2">
    <name type="scientific">Caminibacter mediatlanticus TB-2</name>
    <dbReference type="NCBI Taxonomy" id="391592"/>
    <lineage>
        <taxon>Bacteria</taxon>
        <taxon>Pseudomonadati</taxon>
        <taxon>Campylobacterota</taxon>
        <taxon>Epsilonproteobacteria</taxon>
        <taxon>Nautiliales</taxon>
        <taxon>Nautiliaceae</taxon>
        <taxon>Caminibacter</taxon>
    </lineage>
</organism>
<dbReference type="SUPFAM" id="SSF75169">
    <property type="entry name" value="DsrEFH-like"/>
    <property type="match status" value="1"/>
</dbReference>
<dbReference type="InterPro" id="IPR003787">
    <property type="entry name" value="Sulphur_relay_DsrE/F-like"/>
</dbReference>
<protein>
    <submittedName>
        <fullName evidence="1">Sulfur reduction protein DsrE</fullName>
    </submittedName>
</protein>
<keyword evidence="2" id="KW-1185">Reference proteome</keyword>
<dbReference type="Proteomes" id="UP000306825">
    <property type="component" value="Chromosome"/>
</dbReference>
<dbReference type="RefSeq" id="WP_138323802.1">
    <property type="nucleotide sequence ID" value="NZ_CP040463.1"/>
</dbReference>
<proteinExistence type="predicted"/>
<dbReference type="EMBL" id="CP040463">
    <property type="protein sequence ID" value="QCT95219.1"/>
    <property type="molecule type" value="Genomic_DNA"/>
</dbReference>
<dbReference type="PANTHER" id="PTHR34874:SF1">
    <property type="entry name" value="PROTEIN YCHN"/>
    <property type="match status" value="1"/>
</dbReference>
<dbReference type="Gene3D" id="3.40.1260.10">
    <property type="entry name" value="DsrEFH-like"/>
    <property type="match status" value="1"/>
</dbReference>
<evidence type="ECO:0000313" key="1">
    <source>
        <dbReference type="EMBL" id="QCT95219.1"/>
    </source>
</evidence>
<evidence type="ECO:0000313" key="2">
    <source>
        <dbReference type="Proteomes" id="UP000306825"/>
    </source>
</evidence>